<comment type="similarity">
    <text evidence="2">Belongs to the PPR family. P subfamily.</text>
</comment>
<evidence type="ECO:0000256" key="6">
    <source>
        <dbReference type="PROSITE-ProRule" id="PRU00708"/>
    </source>
</evidence>
<evidence type="ECO:0000256" key="4">
    <source>
        <dbReference type="ARBA" id="ARBA00022980"/>
    </source>
</evidence>
<dbReference type="GO" id="GO:0015935">
    <property type="term" value="C:small ribosomal subunit"/>
    <property type="evidence" value="ECO:0007669"/>
    <property type="project" value="InterPro"/>
</dbReference>
<dbReference type="EMBL" id="CM017324">
    <property type="protein sequence ID" value="KAE8037069.1"/>
    <property type="molecule type" value="Genomic_DNA"/>
</dbReference>
<comment type="similarity">
    <text evidence="1 7">Belongs to the universal ribosomal protein uS19 family.</text>
</comment>
<keyword evidence="4 7" id="KW-0689">Ribosomal protein</keyword>
<reference evidence="8 9" key="1">
    <citation type="submission" date="2019-06" db="EMBL/GenBank/DDBJ databases">
        <title>A chromosomal-level reference genome of Carpinus fangiana (Coryloideae, Betulaceae).</title>
        <authorList>
            <person name="Yang X."/>
            <person name="Wang Z."/>
            <person name="Zhang L."/>
            <person name="Hao G."/>
            <person name="Liu J."/>
            <person name="Yang Y."/>
        </authorList>
    </citation>
    <scope>NUCLEOTIDE SEQUENCE [LARGE SCALE GENOMIC DNA]</scope>
    <source>
        <strain evidence="8">Cfa_2016G</strain>
        <tissue evidence="8">Leaf</tissue>
    </source>
</reference>
<evidence type="ECO:0008006" key="10">
    <source>
        <dbReference type="Google" id="ProtNLM"/>
    </source>
</evidence>
<dbReference type="InterPro" id="IPR002885">
    <property type="entry name" value="PPR_rpt"/>
</dbReference>
<keyword evidence="3" id="KW-0677">Repeat</keyword>
<organism evidence="8 9">
    <name type="scientific">Carpinus fangiana</name>
    <dbReference type="NCBI Taxonomy" id="176857"/>
    <lineage>
        <taxon>Eukaryota</taxon>
        <taxon>Viridiplantae</taxon>
        <taxon>Streptophyta</taxon>
        <taxon>Embryophyta</taxon>
        <taxon>Tracheophyta</taxon>
        <taxon>Spermatophyta</taxon>
        <taxon>Magnoliopsida</taxon>
        <taxon>eudicotyledons</taxon>
        <taxon>Gunneridae</taxon>
        <taxon>Pentapetalae</taxon>
        <taxon>rosids</taxon>
        <taxon>fabids</taxon>
        <taxon>Fagales</taxon>
        <taxon>Betulaceae</taxon>
        <taxon>Carpinus</taxon>
    </lineage>
</organism>
<dbReference type="InterPro" id="IPR023575">
    <property type="entry name" value="Ribosomal_uS19_SF"/>
</dbReference>
<evidence type="ECO:0000256" key="2">
    <source>
        <dbReference type="ARBA" id="ARBA00007626"/>
    </source>
</evidence>
<dbReference type="InterPro" id="IPR005732">
    <property type="entry name" value="Ribosomal_uS19_bac-type"/>
</dbReference>
<dbReference type="GO" id="GO:0003735">
    <property type="term" value="F:structural constituent of ribosome"/>
    <property type="evidence" value="ECO:0007669"/>
    <property type="project" value="InterPro"/>
</dbReference>
<feature type="repeat" description="PPR" evidence="6">
    <location>
        <begin position="198"/>
        <end position="233"/>
    </location>
</feature>
<dbReference type="Gene3D" id="1.25.40.10">
    <property type="entry name" value="Tetratricopeptide repeat domain"/>
    <property type="match status" value="2"/>
</dbReference>
<dbReference type="PROSITE" id="PS00323">
    <property type="entry name" value="RIBOSOMAL_S19"/>
    <property type="match status" value="1"/>
</dbReference>
<dbReference type="InterPro" id="IPR020934">
    <property type="entry name" value="Ribosomal_uS19_CS"/>
</dbReference>
<evidence type="ECO:0000256" key="1">
    <source>
        <dbReference type="ARBA" id="ARBA00007345"/>
    </source>
</evidence>
<dbReference type="PROSITE" id="PS51375">
    <property type="entry name" value="PPR"/>
    <property type="match status" value="3"/>
</dbReference>
<dbReference type="GO" id="GO:0003723">
    <property type="term" value="F:RNA binding"/>
    <property type="evidence" value="ECO:0007669"/>
    <property type="project" value="InterPro"/>
</dbReference>
<name>A0A660KS55_9ROSI</name>
<dbReference type="NCBIfam" id="TIGR00756">
    <property type="entry name" value="PPR"/>
    <property type="match status" value="2"/>
</dbReference>
<dbReference type="SUPFAM" id="SSF54570">
    <property type="entry name" value="Ribosomal protein S19"/>
    <property type="match status" value="1"/>
</dbReference>
<dbReference type="PRINTS" id="PR00975">
    <property type="entry name" value="RIBOSOMALS19"/>
</dbReference>
<dbReference type="Gene3D" id="3.30.860.10">
    <property type="entry name" value="30s Ribosomal Protein S19, Chain A"/>
    <property type="match status" value="1"/>
</dbReference>
<evidence type="ECO:0000313" key="8">
    <source>
        <dbReference type="EMBL" id="KAE8037069.1"/>
    </source>
</evidence>
<accession>A0A660KS55</accession>
<dbReference type="Pfam" id="PF13041">
    <property type="entry name" value="PPR_2"/>
    <property type="match status" value="2"/>
</dbReference>
<evidence type="ECO:0000256" key="5">
    <source>
        <dbReference type="ARBA" id="ARBA00023274"/>
    </source>
</evidence>
<dbReference type="InterPro" id="IPR011990">
    <property type="entry name" value="TPR-like_helical_dom_sf"/>
</dbReference>
<gene>
    <name evidence="8" type="ORF">FH972_009693</name>
</gene>
<dbReference type="FunFam" id="3.30.860.10:FF:000003">
    <property type="entry name" value="Ribosomal protein S19, mitochondrial"/>
    <property type="match status" value="1"/>
</dbReference>
<evidence type="ECO:0000256" key="3">
    <source>
        <dbReference type="ARBA" id="ARBA00022737"/>
    </source>
</evidence>
<proteinExistence type="inferred from homology"/>
<evidence type="ECO:0000313" key="9">
    <source>
        <dbReference type="Proteomes" id="UP000327013"/>
    </source>
</evidence>
<protein>
    <recommendedName>
        <fullName evidence="10">Ribosomal protein S19</fullName>
    </recommendedName>
</protein>
<dbReference type="InterPro" id="IPR002222">
    <property type="entry name" value="Ribosomal_uS19"/>
</dbReference>
<dbReference type="GO" id="GO:0005737">
    <property type="term" value="C:cytoplasm"/>
    <property type="evidence" value="ECO:0007669"/>
    <property type="project" value="UniProtKB-ARBA"/>
</dbReference>
<sequence length="374" mass="41537">MGFSMAGTTLISRRTRAFLRASNTTPSLPLTFCRRLSTLHASPPCPSASLLPASARSISSSFPSRGHSGAALPITFPSIQRQARLFSAQVTAEISVQTRLSTQKAITEISTEEYLLKIFRNARTKEGMLSNALKMFDALSKDGFTHEASELSAQIKDNGPIPDVVVHTAVMEAYVNVGQPNEALRVYLCMLASGIAPNAYTYTVLIKGLTTDAKYTGDAKKYVMEMLGKGMTPNAATYRAVLEALSKEKNLEEAREFLEQMKNKGFLPDEKAVREVLNNKLGRSSIWKPAFVDAFLLKNKKKKDLLMNKKVWSRRSSVLPEFVGCTFRIYNGKTHIRCKITEEKVGHKFGEFALTRKRRVRTATTVQGKKKGKK</sequence>
<dbReference type="HAMAP" id="MF_00531">
    <property type="entry name" value="Ribosomal_uS19"/>
    <property type="match status" value="1"/>
</dbReference>
<dbReference type="PANTHER" id="PTHR47941">
    <property type="entry name" value="PENTATRICOPEPTIDE REPEAT-CONTAINING PROTEIN 3, MITOCHONDRIAL"/>
    <property type="match status" value="1"/>
</dbReference>
<dbReference type="AlphaFoldDB" id="A0A660KS55"/>
<keyword evidence="5 7" id="KW-0687">Ribonucleoprotein</keyword>
<dbReference type="NCBIfam" id="TIGR01050">
    <property type="entry name" value="rpsS_bact"/>
    <property type="match status" value="1"/>
</dbReference>
<keyword evidence="9" id="KW-1185">Reference proteome</keyword>
<dbReference type="Pfam" id="PF00203">
    <property type="entry name" value="Ribosomal_S19"/>
    <property type="match status" value="1"/>
</dbReference>
<evidence type="ECO:0000256" key="7">
    <source>
        <dbReference type="RuleBase" id="RU003485"/>
    </source>
</evidence>
<dbReference type="OrthoDB" id="185373at2759"/>
<dbReference type="GO" id="GO:0006412">
    <property type="term" value="P:translation"/>
    <property type="evidence" value="ECO:0007669"/>
    <property type="project" value="InterPro"/>
</dbReference>
<feature type="repeat" description="PPR" evidence="6">
    <location>
        <begin position="234"/>
        <end position="268"/>
    </location>
</feature>
<dbReference type="Proteomes" id="UP000327013">
    <property type="component" value="Chromosome 4"/>
</dbReference>
<feature type="repeat" description="PPR" evidence="6">
    <location>
        <begin position="163"/>
        <end position="197"/>
    </location>
</feature>